<protein>
    <submittedName>
        <fullName evidence="2">Uncharacterized protein</fullName>
    </submittedName>
</protein>
<dbReference type="AlphaFoldDB" id="A0A7X1CCR8"/>
<feature type="compositionally biased region" description="Basic and acidic residues" evidence="1">
    <location>
        <begin position="64"/>
        <end position="74"/>
    </location>
</feature>
<name>A0A7X1CCR8_9LIST</name>
<dbReference type="EMBL" id="JAASTX010000018">
    <property type="protein sequence ID" value="MBC1492752.1"/>
    <property type="molecule type" value="Genomic_DNA"/>
</dbReference>
<sequence length="74" mass="8805">MNLACFMSRPLTSSEKKTFDDVKESAFVKRQRKNEQIAEKERLDKLKEDHLKRMALKNSDTATEPEKRMEKEFI</sequence>
<gene>
    <name evidence="2" type="ORF">HCI99_13085</name>
</gene>
<feature type="region of interest" description="Disordered" evidence="1">
    <location>
        <begin position="54"/>
        <end position="74"/>
    </location>
</feature>
<evidence type="ECO:0000313" key="3">
    <source>
        <dbReference type="Proteomes" id="UP000533953"/>
    </source>
</evidence>
<dbReference type="RefSeq" id="WP_185353937.1">
    <property type="nucleotide sequence ID" value="NZ_JAAROI010000014.1"/>
</dbReference>
<reference evidence="2 3" key="1">
    <citation type="submission" date="2020-03" db="EMBL/GenBank/DDBJ databases">
        <title>Soil Listeria distribution.</title>
        <authorList>
            <person name="Liao J."/>
            <person name="Wiedmann M."/>
        </authorList>
    </citation>
    <scope>NUCLEOTIDE SEQUENCE [LARGE SCALE GENOMIC DNA]</scope>
    <source>
        <strain evidence="2 3">FSL L7-1547</strain>
    </source>
</reference>
<organism evidence="2 3">
    <name type="scientific">Listeria booriae</name>
    <dbReference type="NCBI Taxonomy" id="1552123"/>
    <lineage>
        <taxon>Bacteria</taxon>
        <taxon>Bacillati</taxon>
        <taxon>Bacillota</taxon>
        <taxon>Bacilli</taxon>
        <taxon>Bacillales</taxon>
        <taxon>Listeriaceae</taxon>
        <taxon>Listeria</taxon>
    </lineage>
</organism>
<evidence type="ECO:0000313" key="2">
    <source>
        <dbReference type="EMBL" id="MBC1492752.1"/>
    </source>
</evidence>
<proteinExistence type="predicted"/>
<comment type="caution">
    <text evidence="2">The sequence shown here is derived from an EMBL/GenBank/DDBJ whole genome shotgun (WGS) entry which is preliminary data.</text>
</comment>
<accession>A0A7X1CCR8</accession>
<evidence type="ECO:0000256" key="1">
    <source>
        <dbReference type="SAM" id="MobiDB-lite"/>
    </source>
</evidence>
<dbReference type="Proteomes" id="UP000533953">
    <property type="component" value="Unassembled WGS sequence"/>
</dbReference>